<dbReference type="InterPro" id="IPR025375">
    <property type="entry name" value="DUF4365"/>
</dbReference>
<dbReference type="AlphaFoldDB" id="A0A263BT29"/>
<feature type="domain" description="DUF4365" evidence="1">
    <location>
        <begin position="13"/>
        <end position="146"/>
    </location>
</feature>
<sequence>MSFPKFDHNKGSMGVNLVERAVMEELGWIFREQPTQDYGIDGHMEVVDDDEFVTGRLIAIQIKAGSSYLKEENSTGFIFRGKMEHYNYWTNHSLPVVLVLCDLDSQTCYWEQINVDTVELISESSWKVIVPQKQILDKTALHYLKNIAENTTDYERRLNLLVLARAWMEELLNGNRVILTSDEWINKTSGRGSINLKVVEENTGYEKIVQSWPMVFFPYTSYENLFPELFPWANISIDEEFYEEYDEDEFLIDNAVWDKEDGNYIVFGDYEEWKERQPKIRPYIIHSGELASYQLTLDLNEIGRSFLLLDNYLRNGLTKSKRHNSDGDLTKWF</sequence>
<accession>A0A263BT29</accession>
<comment type="caution">
    <text evidence="2">The sequence shown here is derived from an EMBL/GenBank/DDBJ whole genome shotgun (WGS) entry which is preliminary data.</text>
</comment>
<organism evidence="2 3">
    <name type="scientific">Lottiidibacillus patelloidae</name>
    <dbReference type="NCBI Taxonomy" id="2670334"/>
    <lineage>
        <taxon>Bacteria</taxon>
        <taxon>Bacillati</taxon>
        <taxon>Bacillota</taxon>
        <taxon>Bacilli</taxon>
        <taxon>Bacillales</taxon>
        <taxon>Bacillaceae</taxon>
        <taxon>Lottiidibacillus</taxon>
    </lineage>
</organism>
<evidence type="ECO:0000313" key="2">
    <source>
        <dbReference type="EMBL" id="OZM56873.1"/>
    </source>
</evidence>
<protein>
    <recommendedName>
        <fullName evidence="1">DUF4365 domain-containing protein</fullName>
    </recommendedName>
</protein>
<dbReference type="RefSeq" id="WP_094924340.1">
    <property type="nucleotide sequence ID" value="NZ_NPIA01000004.1"/>
</dbReference>
<proteinExistence type="predicted"/>
<reference evidence="2 3" key="2">
    <citation type="submission" date="2017-09" db="EMBL/GenBank/DDBJ databases">
        <title>Bacillus patelloidae sp. nov., isolated from the intestinal tract of a marine limpet.</title>
        <authorList>
            <person name="Liu R."/>
            <person name="Dong C."/>
            <person name="Shao Z."/>
        </authorList>
    </citation>
    <scope>NUCLEOTIDE SEQUENCE [LARGE SCALE GENOMIC DNA]</scope>
    <source>
        <strain evidence="2 3">SA5d-4</strain>
    </source>
</reference>
<dbReference type="Pfam" id="PF14280">
    <property type="entry name" value="DUF4365"/>
    <property type="match status" value="1"/>
</dbReference>
<dbReference type="EMBL" id="NPIA01000004">
    <property type="protein sequence ID" value="OZM56873.1"/>
    <property type="molecule type" value="Genomic_DNA"/>
</dbReference>
<evidence type="ECO:0000313" key="3">
    <source>
        <dbReference type="Proteomes" id="UP000217083"/>
    </source>
</evidence>
<name>A0A263BT29_9BACI</name>
<gene>
    <name evidence="2" type="ORF">CIB95_08870</name>
</gene>
<reference evidence="3" key="1">
    <citation type="submission" date="2017-08" db="EMBL/GenBank/DDBJ databases">
        <authorList>
            <person name="Huang Z."/>
        </authorList>
    </citation>
    <scope>NUCLEOTIDE SEQUENCE [LARGE SCALE GENOMIC DNA]</scope>
    <source>
        <strain evidence="3">SA5d-4</strain>
    </source>
</reference>
<keyword evidence="3" id="KW-1185">Reference proteome</keyword>
<dbReference type="Proteomes" id="UP000217083">
    <property type="component" value="Unassembled WGS sequence"/>
</dbReference>
<evidence type="ECO:0000259" key="1">
    <source>
        <dbReference type="Pfam" id="PF14280"/>
    </source>
</evidence>